<keyword evidence="3" id="KW-1185">Reference proteome</keyword>
<sequence length="170" mass="19364">MLVVKKEPHPNGKEIIYGFGCHLSAEIALERSIIELNQLLPILLDNKLDKVNCYLKDWLYQQQVSSHYYLVPHTANKINLFNNYSSDHPKTIASAADKIITTFAKAGIDLLVLDLTQPDIGMPVVKMIAPGLRHFWRRTGPGRLYTVPVEMKWLHNATTENELNPYNIVI</sequence>
<dbReference type="EMBL" id="NDXW01000001">
    <property type="protein sequence ID" value="RDH44918.1"/>
    <property type="molecule type" value="Genomic_DNA"/>
</dbReference>
<dbReference type="PANTHER" id="PTHR37809">
    <property type="entry name" value="RIBOSOMAL PROTEIN S12 METHYLTHIOTRANSFERASE ACCESSORY FACTOR YCAO"/>
    <property type="match status" value="1"/>
</dbReference>
<dbReference type="RefSeq" id="WP_094787971.1">
    <property type="nucleotide sequence ID" value="NZ_NDXW01000001.1"/>
</dbReference>
<evidence type="ECO:0000313" key="3">
    <source>
        <dbReference type="Proteomes" id="UP000257039"/>
    </source>
</evidence>
<accession>A0A4P9VN97</accession>
<feature type="domain" description="YcaO" evidence="1">
    <location>
        <begin position="1"/>
        <end position="170"/>
    </location>
</feature>
<dbReference type="PANTHER" id="PTHR37809:SF1">
    <property type="entry name" value="RIBOSOMAL PROTEIN S12 METHYLTHIOTRANSFERASE ACCESSORY FACTOR YCAO"/>
    <property type="match status" value="1"/>
</dbReference>
<gene>
    <name evidence="2" type="ORF">B9G39_16580</name>
</gene>
<dbReference type="Gene3D" id="3.30.160.660">
    <property type="match status" value="1"/>
</dbReference>
<evidence type="ECO:0000259" key="1">
    <source>
        <dbReference type="PROSITE" id="PS51664"/>
    </source>
</evidence>
<dbReference type="Proteomes" id="UP000257039">
    <property type="component" value="Unassembled WGS sequence"/>
</dbReference>
<reference evidence="2 3" key="1">
    <citation type="submission" date="2017-04" db="EMBL/GenBank/DDBJ databases">
        <title>Draft genome sequence of Zooshikella ganghwensis VG4 isolated from Red Sea sediments.</title>
        <authorList>
            <person name="Rehman Z."/>
            <person name="Alam I."/>
            <person name="Kamau A."/>
            <person name="Bajic V."/>
            <person name="Leiknes T."/>
        </authorList>
    </citation>
    <scope>NUCLEOTIDE SEQUENCE [LARGE SCALE GENOMIC DNA]</scope>
    <source>
        <strain evidence="2 3">VG4</strain>
    </source>
</reference>
<dbReference type="InterPro" id="IPR003776">
    <property type="entry name" value="YcaO-like_dom"/>
</dbReference>
<dbReference type="PROSITE" id="PS51664">
    <property type="entry name" value="YCAO"/>
    <property type="match status" value="1"/>
</dbReference>
<dbReference type="AlphaFoldDB" id="A0A4P9VN97"/>
<proteinExistence type="predicted"/>
<dbReference type="Pfam" id="PF02624">
    <property type="entry name" value="YcaO"/>
    <property type="match status" value="1"/>
</dbReference>
<evidence type="ECO:0000313" key="2">
    <source>
        <dbReference type="EMBL" id="RDH44918.1"/>
    </source>
</evidence>
<name>A0A4P9VN97_9GAMM</name>
<organism evidence="2 3">
    <name type="scientific">Zooshikella ganghwensis</name>
    <dbReference type="NCBI Taxonomy" id="202772"/>
    <lineage>
        <taxon>Bacteria</taxon>
        <taxon>Pseudomonadati</taxon>
        <taxon>Pseudomonadota</taxon>
        <taxon>Gammaproteobacteria</taxon>
        <taxon>Oceanospirillales</taxon>
        <taxon>Zooshikellaceae</taxon>
        <taxon>Zooshikella</taxon>
    </lineage>
</organism>
<protein>
    <recommendedName>
        <fullName evidence="1">YcaO domain-containing protein</fullName>
    </recommendedName>
</protein>
<comment type="caution">
    <text evidence="2">The sequence shown here is derived from an EMBL/GenBank/DDBJ whole genome shotgun (WGS) entry which is preliminary data.</text>
</comment>